<feature type="chain" id="PRO_5045765808" description="C-type lysozyme inhibitor domain-containing protein" evidence="1">
    <location>
        <begin position="20"/>
        <end position="116"/>
    </location>
</feature>
<evidence type="ECO:0008006" key="4">
    <source>
        <dbReference type="Google" id="ProtNLM"/>
    </source>
</evidence>
<feature type="signal peptide" evidence="1">
    <location>
        <begin position="1"/>
        <end position="19"/>
    </location>
</feature>
<organism evidence="2 3">
    <name type="scientific">Maribacter cobaltidurans</name>
    <dbReference type="NCBI Taxonomy" id="1178778"/>
    <lineage>
        <taxon>Bacteria</taxon>
        <taxon>Pseudomonadati</taxon>
        <taxon>Bacteroidota</taxon>
        <taxon>Flavobacteriia</taxon>
        <taxon>Flavobacteriales</taxon>
        <taxon>Flavobacteriaceae</taxon>
        <taxon>Maribacter</taxon>
    </lineage>
</organism>
<evidence type="ECO:0000256" key="1">
    <source>
        <dbReference type="SAM" id="SignalP"/>
    </source>
</evidence>
<sequence length="116" mass="13357">MRKIVFVSFFLIFFSSCFKNGVTFEVKNQSGIQIDSVHISNGYSSVVESNIGNGKSYSIFLPFDKKIKIRGDGSYQIRIYNKNSNREMNFGYFSNGIPLAEEYEILIEKDTIIFHE</sequence>
<dbReference type="EMBL" id="JAZDDG010000011">
    <property type="protein sequence ID" value="MEE1978248.1"/>
    <property type="molecule type" value="Genomic_DNA"/>
</dbReference>
<dbReference type="Proteomes" id="UP001356308">
    <property type="component" value="Unassembled WGS sequence"/>
</dbReference>
<name>A0ABU7IZ98_9FLAO</name>
<comment type="caution">
    <text evidence="2">The sequence shown here is derived from an EMBL/GenBank/DDBJ whole genome shotgun (WGS) entry which is preliminary data.</text>
</comment>
<evidence type="ECO:0000313" key="3">
    <source>
        <dbReference type="Proteomes" id="UP001356308"/>
    </source>
</evidence>
<dbReference type="RefSeq" id="WP_272652899.1">
    <property type="nucleotide sequence ID" value="NZ_JAZDDG010000011.1"/>
</dbReference>
<gene>
    <name evidence="2" type="ORF">V1I91_19385</name>
</gene>
<protein>
    <recommendedName>
        <fullName evidence="4">C-type lysozyme inhibitor domain-containing protein</fullName>
    </recommendedName>
</protein>
<keyword evidence="3" id="KW-1185">Reference proteome</keyword>
<evidence type="ECO:0000313" key="2">
    <source>
        <dbReference type="EMBL" id="MEE1978248.1"/>
    </source>
</evidence>
<dbReference type="PROSITE" id="PS51257">
    <property type="entry name" value="PROKAR_LIPOPROTEIN"/>
    <property type="match status" value="1"/>
</dbReference>
<reference evidence="2 3" key="1">
    <citation type="submission" date="2024-01" db="EMBL/GenBank/DDBJ databases">
        <title>Maribacter spp. originated from different algae showed divergent polysaccharides utilization ability.</title>
        <authorList>
            <person name="Wang H."/>
            <person name="Wu Y."/>
        </authorList>
    </citation>
    <scope>NUCLEOTIDE SEQUENCE [LARGE SCALE GENOMIC DNA]</scope>
    <source>
        <strain evidence="2 3">PR1</strain>
    </source>
</reference>
<keyword evidence="1" id="KW-0732">Signal</keyword>
<proteinExistence type="predicted"/>
<accession>A0ABU7IZ98</accession>